<reference evidence="2 3" key="1">
    <citation type="submission" date="2014-04" db="EMBL/GenBank/DDBJ databases">
        <authorList>
            <consortium name="DOE Joint Genome Institute"/>
            <person name="Kuo A."/>
            <person name="Girlanda M."/>
            <person name="Perotto S."/>
            <person name="Kohler A."/>
            <person name="Nagy L.G."/>
            <person name="Floudas D."/>
            <person name="Copeland A."/>
            <person name="Barry K.W."/>
            <person name="Cichocki N."/>
            <person name="Veneault-Fourrey C."/>
            <person name="LaButti K."/>
            <person name="Lindquist E.A."/>
            <person name="Lipzen A."/>
            <person name="Lundell T."/>
            <person name="Morin E."/>
            <person name="Murat C."/>
            <person name="Sun H."/>
            <person name="Tunlid A."/>
            <person name="Henrissat B."/>
            <person name="Grigoriev I.V."/>
            <person name="Hibbett D.S."/>
            <person name="Martin F."/>
            <person name="Nordberg H.P."/>
            <person name="Cantor M.N."/>
            <person name="Hua S.X."/>
        </authorList>
    </citation>
    <scope>NUCLEOTIDE SEQUENCE [LARGE SCALE GENOMIC DNA]</scope>
    <source>
        <strain evidence="2 3">MUT 4182</strain>
    </source>
</reference>
<feature type="region of interest" description="Disordered" evidence="1">
    <location>
        <begin position="42"/>
        <end position="366"/>
    </location>
</feature>
<feature type="region of interest" description="Disordered" evidence="1">
    <location>
        <begin position="577"/>
        <end position="706"/>
    </location>
</feature>
<feature type="compositionally biased region" description="Acidic residues" evidence="1">
    <location>
        <begin position="330"/>
        <end position="344"/>
    </location>
</feature>
<feature type="compositionally biased region" description="Low complexity" evidence="1">
    <location>
        <begin position="794"/>
        <end position="813"/>
    </location>
</feature>
<feature type="compositionally biased region" description="Low complexity" evidence="1">
    <location>
        <begin position="761"/>
        <end position="775"/>
    </location>
</feature>
<reference evidence="3" key="2">
    <citation type="submission" date="2015-01" db="EMBL/GenBank/DDBJ databases">
        <title>Evolutionary Origins and Diversification of the Mycorrhizal Mutualists.</title>
        <authorList>
            <consortium name="DOE Joint Genome Institute"/>
            <consortium name="Mycorrhizal Genomics Consortium"/>
            <person name="Kohler A."/>
            <person name="Kuo A."/>
            <person name="Nagy L.G."/>
            <person name="Floudas D."/>
            <person name="Copeland A."/>
            <person name="Barry K.W."/>
            <person name="Cichocki N."/>
            <person name="Veneault-Fourrey C."/>
            <person name="LaButti K."/>
            <person name="Lindquist E.A."/>
            <person name="Lipzen A."/>
            <person name="Lundell T."/>
            <person name="Morin E."/>
            <person name="Murat C."/>
            <person name="Riley R."/>
            <person name="Ohm R."/>
            <person name="Sun H."/>
            <person name="Tunlid A."/>
            <person name="Henrissat B."/>
            <person name="Grigoriev I.V."/>
            <person name="Hibbett D.S."/>
            <person name="Martin F."/>
        </authorList>
    </citation>
    <scope>NUCLEOTIDE SEQUENCE [LARGE SCALE GENOMIC DNA]</scope>
    <source>
        <strain evidence="3">MUT 4182</strain>
    </source>
</reference>
<protein>
    <submittedName>
        <fullName evidence="2">Uncharacterized protein</fullName>
    </submittedName>
</protein>
<evidence type="ECO:0000256" key="1">
    <source>
        <dbReference type="SAM" id="MobiDB-lite"/>
    </source>
</evidence>
<feature type="compositionally biased region" description="Polar residues" evidence="1">
    <location>
        <begin position="212"/>
        <end position="226"/>
    </location>
</feature>
<dbReference type="HOGENOM" id="CLU_010346_0_0_1"/>
<sequence length="1068" mass="111840">MAPTSRSSGARAESVPISRIPSASKPRLIPYVEIPVYRGGLASRGSAPASRASSVSLSGHGSLKRKESDVGAVETPPAKRVRKPRVPGPPITLAERAQSLAAASARPVSRFLRNTPRSSVASETRSHFKVPDLPAKVIRPQRGSSSPQVPPPQQVSSLSVYDFFTDEERRSTSPQGDQPRAGSSPLVFDFTDEEGPNGEPSQRQDGLAQLPNHLSTNGGPSSSQLAETVEKETEPIQAAQEASQEAQMPRRGRPRTAPRDARGNAVKPMTTRQAKAGGRVVTQTIKRKSGRPRLGGGESVAVVQDGAKSRVRTRDLKRAGKKASGKPPTEEESNWEEERSEDEDQPRGPTTRFKMPSAPVPISRGPPSQVPLDVMAAYTSHAALLQSRTDAGLPQLYAAFQTFWIPRRANYFVLMGGTGSGLPYPAITSQGGGPGSSTAVHLSNPSFFFWDPLPLVPGGIRCPANECSNFLQQAGLVKQPKRVYMEGNSAVSNDPYVGFWIIAARYKCQNCGVRGTANPKVYSTYVAWDQKILDGLPPLIRSEFPAVEKKKNGKKSFFAAEVALPPEHRMDPQFVSTMLPTQSQPPQQNPTSSAAAEPNGSSEALVHPGPSHSADVGLTAEAENPGPSAPPQAPSLQQPSAPTQPLASWSRESEELGDAAGQLFAELLFGTGEPHTGESGDTLAQAGTGTSEIIDSGNAPNGVSGTPAAELLEVTLRVAEIGDAPLPAGASTTGQSVQSQGEEIDSTVHEGPSAAADVERPAASSSSHPSGTSTAVVHHVQPHTDIPQPYYPGLDLSSSAPPLQPSPFQTPSSTPTPPVPSTTAAPGPVPPFLPGMHPYYAQFKAPTPLVTAPPSIHYFTPFLPPGASAPGSAIATSIPSWPPALPPTQPGPSGTVVSSYSTLAGAVTPPLNANHAATTLPVPVIGSFNAQSQVVVQVKKRRGPRKCSKCLQLGCKGANGVQYCPNPCIGCKQVDCKKPHTIRGNLCVEGGQSVPGPGELVPLEPAELAPLEPAELVPLEPSPSNSNSADGSGGPEIAEADVHMHDAEGEPEHEPDSSIGLGTNDILG</sequence>
<dbReference type="Proteomes" id="UP000054248">
    <property type="component" value="Unassembled WGS sequence"/>
</dbReference>
<feature type="compositionally biased region" description="Low complexity" evidence="1">
    <location>
        <begin position="580"/>
        <end position="596"/>
    </location>
</feature>
<feature type="region of interest" description="Disordered" evidence="1">
    <location>
        <begin position="1016"/>
        <end position="1068"/>
    </location>
</feature>
<dbReference type="EMBL" id="KN823206">
    <property type="protein sequence ID" value="KIO19732.1"/>
    <property type="molecule type" value="Genomic_DNA"/>
</dbReference>
<name>A0A0C3LE44_9AGAM</name>
<feature type="compositionally biased region" description="Basic and acidic residues" evidence="1">
    <location>
        <begin position="1040"/>
        <end position="1056"/>
    </location>
</feature>
<feature type="compositionally biased region" description="Low complexity" evidence="1">
    <location>
        <begin position="93"/>
        <end position="106"/>
    </location>
</feature>
<feature type="compositionally biased region" description="Low complexity" evidence="1">
    <location>
        <begin position="634"/>
        <end position="648"/>
    </location>
</feature>
<feature type="compositionally biased region" description="Low complexity" evidence="1">
    <location>
        <begin position="237"/>
        <end position="247"/>
    </location>
</feature>
<feature type="compositionally biased region" description="Low complexity" evidence="1">
    <location>
        <begin position="42"/>
        <end position="61"/>
    </location>
</feature>
<feature type="region of interest" description="Disordered" evidence="1">
    <location>
        <begin position="724"/>
        <end position="830"/>
    </location>
</feature>
<evidence type="ECO:0000313" key="2">
    <source>
        <dbReference type="EMBL" id="KIO19732.1"/>
    </source>
</evidence>
<feature type="compositionally biased region" description="Polar residues" evidence="1">
    <location>
        <begin position="730"/>
        <end position="741"/>
    </location>
</feature>
<accession>A0A0C3LE44</accession>
<feature type="compositionally biased region" description="Polar residues" evidence="1">
    <location>
        <begin position="685"/>
        <end position="704"/>
    </location>
</feature>
<dbReference type="OrthoDB" id="3690045at2759"/>
<keyword evidence="3" id="KW-1185">Reference proteome</keyword>
<organism evidence="2 3">
    <name type="scientific">Tulasnella calospora MUT 4182</name>
    <dbReference type="NCBI Taxonomy" id="1051891"/>
    <lineage>
        <taxon>Eukaryota</taxon>
        <taxon>Fungi</taxon>
        <taxon>Dikarya</taxon>
        <taxon>Basidiomycota</taxon>
        <taxon>Agaricomycotina</taxon>
        <taxon>Agaricomycetes</taxon>
        <taxon>Cantharellales</taxon>
        <taxon>Tulasnellaceae</taxon>
        <taxon>Tulasnella</taxon>
    </lineage>
</organism>
<proteinExistence type="predicted"/>
<gene>
    <name evidence="2" type="ORF">M407DRAFT_30623</name>
</gene>
<evidence type="ECO:0000313" key="3">
    <source>
        <dbReference type="Proteomes" id="UP000054248"/>
    </source>
</evidence>
<dbReference type="STRING" id="1051891.A0A0C3LE44"/>
<dbReference type="AlphaFoldDB" id="A0A0C3LE44"/>